<dbReference type="EMBL" id="JBIGIA010000026">
    <property type="protein sequence ID" value="MFG6459613.1"/>
    <property type="molecule type" value="Genomic_DNA"/>
</dbReference>
<evidence type="ECO:0000313" key="2">
    <source>
        <dbReference type="EMBL" id="MFG6459613.1"/>
    </source>
</evidence>
<name>A0ABW7GDD0_9BURK</name>
<accession>A0ABW7GDD0</accession>
<dbReference type="EMBL" id="JBIGIA010000081">
    <property type="protein sequence ID" value="MFG6459927.1"/>
    <property type="molecule type" value="Genomic_DNA"/>
</dbReference>
<protein>
    <submittedName>
        <fullName evidence="6">IS5/IS1182 family transposase</fullName>
    </submittedName>
</protein>
<evidence type="ECO:0000313" key="1">
    <source>
        <dbReference type="EMBL" id="MFG6458951.1"/>
    </source>
</evidence>
<dbReference type="EMBL" id="JBIGIA010000016">
    <property type="protein sequence ID" value="MFG6458951.1"/>
    <property type="molecule type" value="Genomic_DNA"/>
</dbReference>
<comment type="caution">
    <text evidence="6">The sequence shown here is derived from an EMBL/GenBank/DDBJ whole genome shotgun (WGS) entry which is preliminary data.</text>
</comment>
<evidence type="ECO:0000313" key="4">
    <source>
        <dbReference type="EMBL" id="MFG6459780.1"/>
    </source>
</evidence>
<reference evidence="6 7" key="1">
    <citation type="submission" date="2024-09" db="EMBL/GenBank/DDBJ databases">
        <title>Novel species of the genus Pelomonas and Roseateles isolated from streams.</title>
        <authorList>
            <person name="Lu H."/>
        </authorList>
    </citation>
    <scope>NUCLEOTIDE SEQUENCE [LARGE SCALE GENOMIC DNA]</scope>
    <source>
        <strain evidence="6 7">BYS96W</strain>
    </source>
</reference>
<evidence type="ECO:0000313" key="3">
    <source>
        <dbReference type="EMBL" id="MFG6459697.1"/>
    </source>
</evidence>
<organism evidence="6 7">
    <name type="scientific">Pelomonas nitida</name>
    <dbReference type="NCBI Taxonomy" id="3299027"/>
    <lineage>
        <taxon>Bacteria</taxon>
        <taxon>Pseudomonadati</taxon>
        <taxon>Pseudomonadota</taxon>
        <taxon>Betaproteobacteria</taxon>
        <taxon>Burkholderiales</taxon>
        <taxon>Sphaerotilaceae</taxon>
        <taxon>Roseateles</taxon>
    </lineage>
</organism>
<keyword evidence="7" id="KW-1185">Reference proteome</keyword>
<dbReference type="Proteomes" id="UP001606305">
    <property type="component" value="Unassembled WGS sequence"/>
</dbReference>
<sequence>LAAFGKLRIRFERAVETHVALLSLACCVICCRALPEFC</sequence>
<feature type="non-terminal residue" evidence="6">
    <location>
        <position position="1"/>
    </location>
</feature>
<gene>
    <name evidence="1" type="ORF">ACG00X_19110</name>
    <name evidence="2" type="ORF">ACG00X_22490</name>
    <name evidence="3" type="ORF">ACG00X_22920</name>
    <name evidence="4" type="ORF">ACG00X_23380</name>
    <name evidence="5" type="ORF">ACG00X_23985</name>
    <name evidence="6" type="ORF">ACG00X_24165</name>
</gene>
<evidence type="ECO:0000313" key="7">
    <source>
        <dbReference type="Proteomes" id="UP001606305"/>
    </source>
</evidence>
<dbReference type="EMBL" id="JBIGIA010000028">
    <property type="protein sequence ID" value="MFG6459697.1"/>
    <property type="molecule type" value="Genomic_DNA"/>
</dbReference>
<evidence type="ECO:0000313" key="5">
    <source>
        <dbReference type="EMBL" id="MFG6459893.1"/>
    </source>
</evidence>
<dbReference type="EMBL" id="JBIGIA010000031">
    <property type="protein sequence ID" value="MFG6459780.1"/>
    <property type="molecule type" value="Genomic_DNA"/>
</dbReference>
<evidence type="ECO:0000313" key="6">
    <source>
        <dbReference type="EMBL" id="MFG6459927.1"/>
    </source>
</evidence>
<proteinExistence type="predicted"/>
<dbReference type="EMBL" id="JBIGIA010000040">
    <property type="protein sequence ID" value="MFG6459893.1"/>
    <property type="molecule type" value="Genomic_DNA"/>
</dbReference>